<name>A0AAV7RN97_PLEWA</name>
<dbReference type="AlphaFoldDB" id="A0AAV7RN97"/>
<gene>
    <name evidence="1" type="ORF">NDU88_005434</name>
</gene>
<protein>
    <submittedName>
        <fullName evidence="1">Uncharacterized protein</fullName>
    </submittedName>
</protein>
<dbReference type="Proteomes" id="UP001066276">
    <property type="component" value="Chromosome 5"/>
</dbReference>
<evidence type="ECO:0000313" key="1">
    <source>
        <dbReference type="EMBL" id="KAJ1152659.1"/>
    </source>
</evidence>
<reference evidence="1" key="1">
    <citation type="journal article" date="2022" name="bioRxiv">
        <title>Sequencing and chromosome-scale assembly of the giantPleurodeles waltlgenome.</title>
        <authorList>
            <person name="Brown T."/>
            <person name="Elewa A."/>
            <person name="Iarovenko S."/>
            <person name="Subramanian E."/>
            <person name="Araus A.J."/>
            <person name="Petzold A."/>
            <person name="Susuki M."/>
            <person name="Suzuki K.-i.T."/>
            <person name="Hayashi T."/>
            <person name="Toyoda A."/>
            <person name="Oliveira C."/>
            <person name="Osipova E."/>
            <person name="Leigh N.D."/>
            <person name="Simon A."/>
            <person name="Yun M.H."/>
        </authorList>
    </citation>
    <scope>NUCLEOTIDE SEQUENCE</scope>
    <source>
        <strain evidence="1">20211129_DDA</strain>
        <tissue evidence="1">Liver</tissue>
    </source>
</reference>
<evidence type="ECO:0000313" key="2">
    <source>
        <dbReference type="Proteomes" id="UP001066276"/>
    </source>
</evidence>
<sequence length="110" mass="12167">MPSSGRISLDRVHQARSLSSLSEPQVLDCGGRSARLALTVLVLPLLDGTLWPGYGSNLWVKQVSSPHAQFFLHPNRQIAARSSRPHCLSCRLLVIAIPQHPTRLRWVVLA</sequence>
<accession>A0AAV7RN97</accession>
<organism evidence="1 2">
    <name type="scientific">Pleurodeles waltl</name>
    <name type="common">Iberian ribbed newt</name>
    <dbReference type="NCBI Taxonomy" id="8319"/>
    <lineage>
        <taxon>Eukaryota</taxon>
        <taxon>Metazoa</taxon>
        <taxon>Chordata</taxon>
        <taxon>Craniata</taxon>
        <taxon>Vertebrata</taxon>
        <taxon>Euteleostomi</taxon>
        <taxon>Amphibia</taxon>
        <taxon>Batrachia</taxon>
        <taxon>Caudata</taxon>
        <taxon>Salamandroidea</taxon>
        <taxon>Salamandridae</taxon>
        <taxon>Pleurodelinae</taxon>
        <taxon>Pleurodeles</taxon>
    </lineage>
</organism>
<keyword evidence="2" id="KW-1185">Reference proteome</keyword>
<dbReference type="EMBL" id="JANPWB010000009">
    <property type="protein sequence ID" value="KAJ1152659.1"/>
    <property type="molecule type" value="Genomic_DNA"/>
</dbReference>
<comment type="caution">
    <text evidence="1">The sequence shown here is derived from an EMBL/GenBank/DDBJ whole genome shotgun (WGS) entry which is preliminary data.</text>
</comment>
<proteinExistence type="predicted"/>